<dbReference type="Pfam" id="PF13860">
    <property type="entry name" value="FlgD_ig"/>
    <property type="match status" value="1"/>
</dbReference>
<dbReference type="Pfam" id="PF03963">
    <property type="entry name" value="FlgD"/>
    <property type="match status" value="1"/>
</dbReference>
<evidence type="ECO:0000259" key="7">
    <source>
        <dbReference type="Pfam" id="PF13860"/>
    </source>
</evidence>
<dbReference type="GO" id="GO:0044781">
    <property type="term" value="P:bacterial-type flagellum organization"/>
    <property type="evidence" value="ECO:0007669"/>
    <property type="project" value="UniProtKB-UniRule"/>
</dbReference>
<dbReference type="InterPro" id="IPR025963">
    <property type="entry name" value="FLgD_Tudor"/>
</dbReference>
<dbReference type="InterPro" id="IPR005648">
    <property type="entry name" value="FlgD"/>
</dbReference>
<dbReference type="EMBL" id="FOEG01000007">
    <property type="protein sequence ID" value="SEP03387.1"/>
    <property type="molecule type" value="Genomic_DNA"/>
</dbReference>
<dbReference type="STRING" id="406100.SAMN04488052_10729"/>
<gene>
    <name evidence="9" type="ORF">SAMN04488052_10729</name>
</gene>
<feature type="compositionally biased region" description="Polar residues" evidence="6">
    <location>
        <begin position="8"/>
        <end position="17"/>
    </location>
</feature>
<accession>A0A1H8UK45</accession>
<keyword evidence="9" id="KW-0969">Cilium</keyword>
<keyword evidence="3 5" id="KW-1005">Bacterial flagellum biogenesis</keyword>
<evidence type="ECO:0000313" key="9">
    <source>
        <dbReference type="EMBL" id="SEP03387.1"/>
    </source>
</evidence>
<keyword evidence="10" id="KW-1185">Reference proteome</keyword>
<organism evidence="9 10">
    <name type="scientific">Aquisalimonas asiatica</name>
    <dbReference type="NCBI Taxonomy" id="406100"/>
    <lineage>
        <taxon>Bacteria</taxon>
        <taxon>Pseudomonadati</taxon>
        <taxon>Pseudomonadota</taxon>
        <taxon>Gammaproteobacteria</taxon>
        <taxon>Chromatiales</taxon>
        <taxon>Ectothiorhodospiraceae</taxon>
        <taxon>Aquisalimonas</taxon>
    </lineage>
</organism>
<dbReference type="AlphaFoldDB" id="A0A1H8UK45"/>
<evidence type="ECO:0000256" key="3">
    <source>
        <dbReference type="ARBA" id="ARBA00022795"/>
    </source>
</evidence>
<evidence type="ECO:0000256" key="6">
    <source>
        <dbReference type="SAM" id="MobiDB-lite"/>
    </source>
</evidence>
<evidence type="ECO:0000256" key="5">
    <source>
        <dbReference type="RuleBase" id="RU362076"/>
    </source>
</evidence>
<evidence type="ECO:0000256" key="2">
    <source>
        <dbReference type="ARBA" id="ARBA00016013"/>
    </source>
</evidence>
<evidence type="ECO:0000313" key="10">
    <source>
        <dbReference type="Proteomes" id="UP000199657"/>
    </source>
</evidence>
<dbReference type="Gene3D" id="2.60.40.4070">
    <property type="match status" value="1"/>
</dbReference>
<dbReference type="RefSeq" id="WP_091645020.1">
    <property type="nucleotide sequence ID" value="NZ_FOEG01000007.1"/>
</dbReference>
<name>A0A1H8UK45_9GAMM</name>
<evidence type="ECO:0000259" key="8">
    <source>
        <dbReference type="Pfam" id="PF13861"/>
    </source>
</evidence>
<dbReference type="Pfam" id="PF13861">
    <property type="entry name" value="FLgD_tudor"/>
    <property type="match status" value="1"/>
</dbReference>
<evidence type="ECO:0000256" key="1">
    <source>
        <dbReference type="ARBA" id="ARBA00010577"/>
    </source>
</evidence>
<protein>
    <recommendedName>
        <fullName evidence="2 5">Basal-body rod modification protein FlgD</fullName>
    </recommendedName>
</protein>
<keyword evidence="9" id="KW-0282">Flagellum</keyword>
<dbReference type="Gene3D" id="2.30.30.910">
    <property type="match status" value="1"/>
</dbReference>
<evidence type="ECO:0000256" key="4">
    <source>
        <dbReference type="ARBA" id="ARBA00024746"/>
    </source>
</evidence>
<feature type="region of interest" description="Disordered" evidence="6">
    <location>
        <begin position="1"/>
        <end position="30"/>
    </location>
</feature>
<dbReference type="Proteomes" id="UP000199657">
    <property type="component" value="Unassembled WGS sequence"/>
</dbReference>
<comment type="function">
    <text evidence="4 5">Required for flagellar hook formation. May act as a scaffolding protein.</text>
</comment>
<feature type="domain" description="FlgD/Vpr Ig-like" evidence="7">
    <location>
        <begin position="116"/>
        <end position="180"/>
    </location>
</feature>
<dbReference type="OrthoDB" id="9785233at2"/>
<feature type="domain" description="FlgD Tudor-like" evidence="8">
    <location>
        <begin position="88"/>
        <end position="223"/>
    </location>
</feature>
<reference evidence="9 10" key="1">
    <citation type="submission" date="2016-10" db="EMBL/GenBank/DDBJ databases">
        <authorList>
            <person name="de Groot N.N."/>
        </authorList>
    </citation>
    <scope>NUCLEOTIDE SEQUENCE [LARGE SCALE GENOMIC DNA]</scope>
    <source>
        <strain evidence="9 10">CGMCC 1.6291</strain>
    </source>
</reference>
<keyword evidence="9" id="KW-0966">Cell projection</keyword>
<sequence>MLGLDALTGSTSSSSEIEQPEDAKGKTADELDSSDFLQLMIAQFQNQDPFEPMENGEFMGQLAQFTSASGISGMQESFEEFAAQMGQDQALQAASLVGRSVMVESDSMPLGENGLSGVAQLPRNSENLNITISDGAGQTVREISMGRQDAGDVPFHWDGLNNDGDEMPDGTYTVRASIGSGDDSTAVNTLAAAPVTSVSLESDGRSPMLTLEGAGEYSLDSIRHIQ</sequence>
<dbReference type="InterPro" id="IPR025965">
    <property type="entry name" value="FlgD/Vpr_Ig-like"/>
</dbReference>
<proteinExistence type="inferred from homology"/>
<comment type="similarity">
    <text evidence="1 5">Belongs to the FlgD family.</text>
</comment>